<keyword evidence="1" id="KW-0472">Membrane</keyword>
<proteinExistence type="predicted"/>
<accession>A0A397AIK5</accession>
<keyword evidence="1" id="KW-0812">Transmembrane</keyword>
<evidence type="ECO:0000256" key="1">
    <source>
        <dbReference type="SAM" id="Phobius"/>
    </source>
</evidence>
<name>A0A397AIK5_APHAT</name>
<evidence type="ECO:0000313" key="2">
    <source>
        <dbReference type="EMBL" id="RHY06055.1"/>
    </source>
</evidence>
<feature type="transmembrane region" description="Helical" evidence="1">
    <location>
        <begin position="36"/>
        <end position="57"/>
    </location>
</feature>
<dbReference type="EMBL" id="QUSZ01006352">
    <property type="protein sequence ID" value="RHY06055.1"/>
    <property type="molecule type" value="Genomic_DNA"/>
</dbReference>
<dbReference type="AlphaFoldDB" id="A0A397AIK5"/>
<sequence>MQPTTTTNDPFVANPATPRELDAVQHHKPLITRFRLVAAVLAICGVACVTVGAILFAQHQAKSDTKSIVTNIQQASALKVTFTALRSTMQLNGKSQATVYIVPRVSDLEEDAGSALTFDAIMTQPGNDVTETYVLLNNRAYWLVSALDGTPIRSGCMAPSQIPPIQLLQSSLEGSHVVASVVDGDGVPTAVNCDRGQLLELKFAGETFVLCNSDGNQLTHALGDDLTFTVEYISDPTQVPDIVAPSADLQCPFVRAALPEAAPSKVSARAMSWGEFVTPRTSSLGRSSCGCNGPRRPCLFVHGVGTSSNGPTVDSLAEYWGSIQDNAPCCSSTKFVQMETVKRGWADAEIQDDFCRFALQYGTNNNGTTVGDLILVTHSMGNLIAGGALATARCSFSEGVSWISLSAPMQGSKTANLLEQKCSSGGWGDAAIKGILNLVGKCPAERAFLQLKHQSTVDLTLHDQYAAAQRARINHPAKKLLCGVSSVGLNTVASGLKFVSSLSNHDTENDGVVDFWSCGVGVSGFGDSTRSANYKASLNHLDTSFRNGDGWWGDDRKPVKWFECAL</sequence>
<dbReference type="SUPFAM" id="SSF53474">
    <property type="entry name" value="alpha/beta-Hydrolases"/>
    <property type="match status" value="1"/>
</dbReference>
<dbReference type="PANTHER" id="PTHR22538:SF1">
    <property type="entry name" value="VWFD DOMAIN-CONTAINING PROTEIN"/>
    <property type="match status" value="1"/>
</dbReference>
<gene>
    <name evidence="2" type="ORF">DYB36_003884</name>
</gene>
<dbReference type="Proteomes" id="UP000265427">
    <property type="component" value="Unassembled WGS sequence"/>
</dbReference>
<organism evidence="2 3">
    <name type="scientific">Aphanomyces astaci</name>
    <name type="common">Crayfish plague agent</name>
    <dbReference type="NCBI Taxonomy" id="112090"/>
    <lineage>
        <taxon>Eukaryota</taxon>
        <taxon>Sar</taxon>
        <taxon>Stramenopiles</taxon>
        <taxon>Oomycota</taxon>
        <taxon>Saprolegniomycetes</taxon>
        <taxon>Saprolegniales</taxon>
        <taxon>Verrucalvaceae</taxon>
        <taxon>Aphanomyces</taxon>
    </lineage>
</organism>
<evidence type="ECO:0000313" key="3">
    <source>
        <dbReference type="Proteomes" id="UP000265427"/>
    </source>
</evidence>
<dbReference type="PANTHER" id="PTHR22538">
    <property type="entry name" value="CILIA- AND FLAGELLA-ASSOCIATED PROTEIN 74"/>
    <property type="match status" value="1"/>
</dbReference>
<dbReference type="Gene3D" id="3.40.50.1820">
    <property type="entry name" value="alpha/beta hydrolase"/>
    <property type="match status" value="1"/>
</dbReference>
<dbReference type="VEuPathDB" id="FungiDB:H257_04944"/>
<keyword evidence="1" id="KW-1133">Transmembrane helix</keyword>
<protein>
    <submittedName>
        <fullName evidence="2">Uncharacterized protein</fullName>
    </submittedName>
</protein>
<comment type="caution">
    <text evidence="2">The sequence shown here is derived from an EMBL/GenBank/DDBJ whole genome shotgun (WGS) entry which is preliminary data.</text>
</comment>
<reference evidence="2 3" key="1">
    <citation type="submission" date="2018-08" db="EMBL/GenBank/DDBJ databases">
        <title>Aphanomyces genome sequencing and annotation.</title>
        <authorList>
            <person name="Minardi D."/>
            <person name="Oidtmann B."/>
            <person name="Van Der Giezen M."/>
            <person name="Studholme D.J."/>
        </authorList>
    </citation>
    <scope>NUCLEOTIDE SEQUENCE [LARGE SCALE GENOMIC DNA]</scope>
    <source>
        <strain evidence="2 3">Kv</strain>
    </source>
</reference>
<dbReference type="InterPro" id="IPR029058">
    <property type="entry name" value="AB_hydrolase_fold"/>
</dbReference>